<dbReference type="SMART" id="SM00028">
    <property type="entry name" value="TPR"/>
    <property type="match status" value="3"/>
</dbReference>
<gene>
    <name evidence="1" type="ORF">S01H1_03235</name>
</gene>
<comment type="caution">
    <text evidence="1">The sequence shown here is derived from an EMBL/GenBank/DDBJ whole genome shotgun (WGS) entry which is preliminary data.</text>
</comment>
<dbReference type="Pfam" id="PF13181">
    <property type="entry name" value="TPR_8"/>
    <property type="match status" value="2"/>
</dbReference>
<evidence type="ECO:0000313" key="1">
    <source>
        <dbReference type="EMBL" id="GAF75743.1"/>
    </source>
</evidence>
<dbReference type="Gene3D" id="1.25.40.10">
    <property type="entry name" value="Tetratricopeptide repeat domain"/>
    <property type="match status" value="1"/>
</dbReference>
<sequence length="202" mass="23669">ALKECNDAWNIALEWDYPWPRIQALHDKGLAYLGMKSINEAQGVADELKELIEKGMFRKSIRFYYHLIGMIELENENFSKAVDYFKKAISFVPFQYFTLPWLIKHEHALFINSLALAYYKAGHLDKSSEEFERLTSLSLGRLYYGDIYARSFYMLGKIFEQKGWKGKAIENYEKFLDLWKDADPGIAEIEDAEKRLAGLKRQ</sequence>
<dbReference type="EMBL" id="BARS01001739">
    <property type="protein sequence ID" value="GAF75743.1"/>
    <property type="molecule type" value="Genomic_DNA"/>
</dbReference>
<dbReference type="PROSITE" id="PS50005">
    <property type="entry name" value="TPR"/>
    <property type="match status" value="1"/>
</dbReference>
<protein>
    <submittedName>
        <fullName evidence="1">Uncharacterized protein</fullName>
    </submittedName>
</protein>
<dbReference type="InterPro" id="IPR019734">
    <property type="entry name" value="TPR_rpt"/>
</dbReference>
<dbReference type="SUPFAM" id="SSF48452">
    <property type="entry name" value="TPR-like"/>
    <property type="match status" value="1"/>
</dbReference>
<name>X0S3U3_9ZZZZ</name>
<proteinExistence type="predicted"/>
<dbReference type="InterPro" id="IPR011990">
    <property type="entry name" value="TPR-like_helical_dom_sf"/>
</dbReference>
<feature type="non-terminal residue" evidence="1">
    <location>
        <position position="1"/>
    </location>
</feature>
<reference evidence="1" key="1">
    <citation type="journal article" date="2014" name="Front. Microbiol.">
        <title>High frequency of phylogenetically diverse reductive dehalogenase-homologous genes in deep subseafloor sedimentary metagenomes.</title>
        <authorList>
            <person name="Kawai M."/>
            <person name="Futagami T."/>
            <person name="Toyoda A."/>
            <person name="Takaki Y."/>
            <person name="Nishi S."/>
            <person name="Hori S."/>
            <person name="Arai W."/>
            <person name="Tsubouchi T."/>
            <person name="Morono Y."/>
            <person name="Uchiyama I."/>
            <person name="Ito T."/>
            <person name="Fujiyama A."/>
            <person name="Inagaki F."/>
            <person name="Takami H."/>
        </authorList>
    </citation>
    <scope>NUCLEOTIDE SEQUENCE</scope>
    <source>
        <strain evidence="1">Expedition CK06-06</strain>
    </source>
</reference>
<accession>X0S3U3</accession>
<dbReference type="AlphaFoldDB" id="X0S3U3"/>
<organism evidence="1">
    <name type="scientific">marine sediment metagenome</name>
    <dbReference type="NCBI Taxonomy" id="412755"/>
    <lineage>
        <taxon>unclassified sequences</taxon>
        <taxon>metagenomes</taxon>
        <taxon>ecological metagenomes</taxon>
    </lineage>
</organism>